<feature type="domain" description="Peptidase S1" evidence="8">
    <location>
        <begin position="109"/>
        <end position="344"/>
    </location>
</feature>
<dbReference type="InterPro" id="IPR009003">
    <property type="entry name" value="Peptidase_S1_PA"/>
</dbReference>
<dbReference type="InterPro" id="IPR018114">
    <property type="entry name" value="TRYPSIN_HIS"/>
</dbReference>
<dbReference type="AlphaFoldDB" id="A0AAN9BYN3"/>
<evidence type="ECO:0000256" key="1">
    <source>
        <dbReference type="ARBA" id="ARBA00022670"/>
    </source>
</evidence>
<accession>A0AAN9BYN3</accession>
<keyword evidence="4" id="KW-1015">Disulfide bond</keyword>
<dbReference type="InterPro" id="IPR001254">
    <property type="entry name" value="Trypsin_dom"/>
</dbReference>
<evidence type="ECO:0000259" key="8">
    <source>
        <dbReference type="PROSITE" id="PS50240"/>
    </source>
</evidence>
<reference evidence="9 10" key="1">
    <citation type="submission" date="2024-02" db="EMBL/GenBank/DDBJ databases">
        <title>Chromosome-scale genome assembly of the rough periwinkle Littorina saxatilis.</title>
        <authorList>
            <person name="De Jode A."/>
            <person name="Faria R."/>
            <person name="Formenti G."/>
            <person name="Sims Y."/>
            <person name="Smith T.P."/>
            <person name="Tracey A."/>
            <person name="Wood J.M.D."/>
            <person name="Zagrodzka Z.B."/>
            <person name="Johannesson K."/>
            <person name="Butlin R.K."/>
            <person name="Leder E.H."/>
        </authorList>
    </citation>
    <scope>NUCLEOTIDE SEQUENCE [LARGE SCALE GENOMIC DNA]</scope>
    <source>
        <strain evidence="9">Snail1</strain>
        <tissue evidence="9">Muscle</tissue>
    </source>
</reference>
<evidence type="ECO:0000256" key="6">
    <source>
        <dbReference type="SAM" id="MobiDB-lite"/>
    </source>
</evidence>
<keyword evidence="7" id="KW-0732">Signal</keyword>
<dbReference type="PRINTS" id="PR00722">
    <property type="entry name" value="CHYMOTRYPSIN"/>
</dbReference>
<feature type="chain" id="PRO_5044711020" description="Peptidase S1 domain-containing protein" evidence="7">
    <location>
        <begin position="27"/>
        <end position="344"/>
    </location>
</feature>
<dbReference type="EMBL" id="JBAMIC010000001">
    <property type="protein sequence ID" value="KAK7114217.1"/>
    <property type="molecule type" value="Genomic_DNA"/>
</dbReference>
<dbReference type="InterPro" id="IPR043504">
    <property type="entry name" value="Peptidase_S1_PA_chymotrypsin"/>
</dbReference>
<dbReference type="GO" id="GO:0004252">
    <property type="term" value="F:serine-type endopeptidase activity"/>
    <property type="evidence" value="ECO:0007669"/>
    <property type="project" value="InterPro"/>
</dbReference>
<dbReference type="Pfam" id="PF00089">
    <property type="entry name" value="Trypsin"/>
    <property type="match status" value="1"/>
</dbReference>
<dbReference type="InterPro" id="IPR001314">
    <property type="entry name" value="Peptidase_S1A"/>
</dbReference>
<sequence>MASARTIVATATVLLILASAISQSTGQQQTVTSCQQQCYQTYLRLYQYYCKWGTICNYTDYLAQFYMSCYKNCNSYRPTTTTTTTTTTRRPWSQGSQQSSCGVSPVGRIVGGTQASDCEFPWAVVINIGSTFCGGSIVDSNTVVTAAHCVYTTSGGVTNSNRVTVKYGSSNQQWTKIAYVTRVTVHPNFILRYYDYDVAILTLDRYLEFDRCTSAICLPNAEADAFATEGCIAAGWGALQYSNPSAQTNLQKVRLPIVPLNQCQAAFRDTRLISDIKICAGDLRNGGIDSCLGDSGGPLMCSYNGVYYLFGVVSFGRGCATPGYPGVYARVTHTGINNWIRSNM</sequence>
<keyword evidence="1 5" id="KW-0645">Protease</keyword>
<feature type="signal peptide" evidence="7">
    <location>
        <begin position="1"/>
        <end position="26"/>
    </location>
</feature>
<keyword evidence="10" id="KW-1185">Reference proteome</keyword>
<keyword evidence="2 5" id="KW-0378">Hydrolase</keyword>
<organism evidence="9 10">
    <name type="scientific">Littorina saxatilis</name>
    <dbReference type="NCBI Taxonomy" id="31220"/>
    <lineage>
        <taxon>Eukaryota</taxon>
        <taxon>Metazoa</taxon>
        <taxon>Spiralia</taxon>
        <taxon>Lophotrochozoa</taxon>
        <taxon>Mollusca</taxon>
        <taxon>Gastropoda</taxon>
        <taxon>Caenogastropoda</taxon>
        <taxon>Littorinimorpha</taxon>
        <taxon>Littorinoidea</taxon>
        <taxon>Littorinidae</taxon>
        <taxon>Littorina</taxon>
    </lineage>
</organism>
<dbReference type="SUPFAM" id="SSF50494">
    <property type="entry name" value="Trypsin-like serine proteases"/>
    <property type="match status" value="1"/>
</dbReference>
<keyword evidence="3 5" id="KW-0720">Serine protease</keyword>
<dbReference type="Proteomes" id="UP001374579">
    <property type="component" value="Unassembled WGS sequence"/>
</dbReference>
<evidence type="ECO:0000256" key="2">
    <source>
        <dbReference type="ARBA" id="ARBA00022801"/>
    </source>
</evidence>
<evidence type="ECO:0000256" key="3">
    <source>
        <dbReference type="ARBA" id="ARBA00022825"/>
    </source>
</evidence>
<name>A0AAN9BYN3_9CAEN</name>
<dbReference type="FunFam" id="2.40.10.10:FF:000003">
    <property type="entry name" value="Transmembrane serine protease 3"/>
    <property type="match status" value="1"/>
</dbReference>
<dbReference type="GO" id="GO:0006508">
    <property type="term" value="P:proteolysis"/>
    <property type="evidence" value="ECO:0007669"/>
    <property type="project" value="UniProtKB-KW"/>
</dbReference>
<dbReference type="PROSITE" id="PS50240">
    <property type="entry name" value="TRYPSIN_DOM"/>
    <property type="match status" value="1"/>
</dbReference>
<evidence type="ECO:0000256" key="5">
    <source>
        <dbReference type="RuleBase" id="RU363034"/>
    </source>
</evidence>
<comment type="caution">
    <text evidence="9">The sequence shown here is derived from an EMBL/GenBank/DDBJ whole genome shotgun (WGS) entry which is preliminary data.</text>
</comment>
<dbReference type="PROSITE" id="PS00134">
    <property type="entry name" value="TRYPSIN_HIS"/>
    <property type="match status" value="1"/>
</dbReference>
<dbReference type="InterPro" id="IPR033116">
    <property type="entry name" value="TRYPSIN_SER"/>
</dbReference>
<evidence type="ECO:0000256" key="4">
    <source>
        <dbReference type="ARBA" id="ARBA00023157"/>
    </source>
</evidence>
<feature type="region of interest" description="Disordered" evidence="6">
    <location>
        <begin position="80"/>
        <end position="100"/>
    </location>
</feature>
<gene>
    <name evidence="9" type="ORF">V1264_000311</name>
</gene>
<dbReference type="EMBL" id="JBAMIC010000001">
    <property type="protein sequence ID" value="KAK7114218.1"/>
    <property type="molecule type" value="Genomic_DNA"/>
</dbReference>
<proteinExistence type="predicted"/>
<protein>
    <recommendedName>
        <fullName evidence="8">Peptidase S1 domain-containing protein</fullName>
    </recommendedName>
</protein>
<evidence type="ECO:0000313" key="9">
    <source>
        <dbReference type="EMBL" id="KAK7114218.1"/>
    </source>
</evidence>
<dbReference type="PROSITE" id="PS00135">
    <property type="entry name" value="TRYPSIN_SER"/>
    <property type="match status" value="1"/>
</dbReference>
<dbReference type="SMART" id="SM00020">
    <property type="entry name" value="Tryp_SPc"/>
    <property type="match status" value="1"/>
</dbReference>
<dbReference type="Gene3D" id="2.40.10.10">
    <property type="entry name" value="Trypsin-like serine proteases"/>
    <property type="match status" value="1"/>
</dbReference>
<dbReference type="CDD" id="cd00190">
    <property type="entry name" value="Tryp_SPc"/>
    <property type="match status" value="1"/>
</dbReference>
<dbReference type="PROSITE" id="PS51257">
    <property type="entry name" value="PROKAR_LIPOPROTEIN"/>
    <property type="match status" value="1"/>
</dbReference>
<dbReference type="PANTHER" id="PTHR24252:SF7">
    <property type="entry name" value="HYALIN"/>
    <property type="match status" value="1"/>
</dbReference>
<dbReference type="PANTHER" id="PTHR24252">
    <property type="entry name" value="ACROSIN-RELATED"/>
    <property type="match status" value="1"/>
</dbReference>
<evidence type="ECO:0000313" key="10">
    <source>
        <dbReference type="Proteomes" id="UP001374579"/>
    </source>
</evidence>
<evidence type="ECO:0000256" key="7">
    <source>
        <dbReference type="SAM" id="SignalP"/>
    </source>
</evidence>